<dbReference type="SMART" id="SM00490">
    <property type="entry name" value="HELICc"/>
    <property type="match status" value="1"/>
</dbReference>
<dbReference type="Pfam" id="PF00271">
    <property type="entry name" value="Helicase_C"/>
    <property type="match status" value="1"/>
</dbReference>
<dbReference type="InterPro" id="IPR011545">
    <property type="entry name" value="DEAD/DEAH_box_helicase_dom"/>
</dbReference>
<dbReference type="Gene3D" id="3.40.50.300">
    <property type="entry name" value="P-loop containing nucleotide triphosphate hydrolases"/>
    <property type="match status" value="2"/>
</dbReference>
<name>A0A1M7EW22_9RHOB</name>
<feature type="domain" description="Helicase ATP-binding" evidence="13">
    <location>
        <begin position="33"/>
        <end position="206"/>
    </location>
</feature>
<dbReference type="GO" id="GO:0009266">
    <property type="term" value="P:response to temperature stimulus"/>
    <property type="evidence" value="ECO:0007669"/>
    <property type="project" value="UniProtKB-ARBA"/>
</dbReference>
<comment type="catalytic activity">
    <reaction evidence="8">
        <text>ATP + H2O = ADP + phosphate + H(+)</text>
        <dbReference type="Rhea" id="RHEA:13065"/>
        <dbReference type="ChEBI" id="CHEBI:15377"/>
        <dbReference type="ChEBI" id="CHEBI:15378"/>
        <dbReference type="ChEBI" id="CHEBI:30616"/>
        <dbReference type="ChEBI" id="CHEBI:43474"/>
        <dbReference type="ChEBI" id="CHEBI:456216"/>
        <dbReference type="EC" id="3.6.4.13"/>
    </reaction>
</comment>
<dbReference type="EMBL" id="FRCK01000002">
    <property type="protein sequence ID" value="SHL95798.1"/>
    <property type="molecule type" value="Genomic_DNA"/>
</dbReference>
<protein>
    <recommendedName>
        <fullName evidence="9">DEAD-box ATP-dependent RNA helicase RhpA</fullName>
        <ecNumber evidence="1">3.6.4.13</ecNumber>
    </recommendedName>
</protein>
<dbReference type="PANTHER" id="PTHR47959">
    <property type="entry name" value="ATP-DEPENDENT RNA HELICASE RHLE-RELATED"/>
    <property type="match status" value="1"/>
</dbReference>
<dbReference type="GO" id="GO:0042255">
    <property type="term" value="P:ribosome assembly"/>
    <property type="evidence" value="ECO:0007669"/>
    <property type="project" value="UniProtKB-ARBA"/>
</dbReference>
<dbReference type="PROSITE" id="PS51192">
    <property type="entry name" value="HELICASE_ATP_BIND_1"/>
    <property type="match status" value="1"/>
</dbReference>
<keyword evidence="3 11" id="KW-0547">Nucleotide-binding</keyword>
<feature type="compositionally biased region" description="Basic and acidic residues" evidence="12">
    <location>
        <begin position="441"/>
        <end position="459"/>
    </location>
</feature>
<dbReference type="PROSITE" id="PS51195">
    <property type="entry name" value="Q_MOTIF"/>
    <property type="match status" value="1"/>
</dbReference>
<evidence type="ECO:0000256" key="8">
    <source>
        <dbReference type="ARBA" id="ARBA00047984"/>
    </source>
</evidence>
<dbReference type="PROSITE" id="PS00039">
    <property type="entry name" value="DEAD_ATP_HELICASE"/>
    <property type="match status" value="1"/>
</dbReference>
<dbReference type="InterPro" id="IPR000629">
    <property type="entry name" value="RNA-helicase_DEAD-box_CS"/>
</dbReference>
<feature type="compositionally biased region" description="Basic and acidic residues" evidence="12">
    <location>
        <begin position="416"/>
        <end position="425"/>
    </location>
</feature>
<evidence type="ECO:0000313" key="17">
    <source>
        <dbReference type="Proteomes" id="UP000184444"/>
    </source>
</evidence>
<dbReference type="InterPro" id="IPR027417">
    <property type="entry name" value="P-loop_NTPase"/>
</dbReference>
<dbReference type="SMART" id="SM00487">
    <property type="entry name" value="DEXDc"/>
    <property type="match status" value="1"/>
</dbReference>
<dbReference type="SUPFAM" id="SSF52540">
    <property type="entry name" value="P-loop containing nucleoside triphosphate hydrolases"/>
    <property type="match status" value="1"/>
</dbReference>
<evidence type="ECO:0000256" key="4">
    <source>
        <dbReference type="ARBA" id="ARBA00022801"/>
    </source>
</evidence>
<evidence type="ECO:0000256" key="1">
    <source>
        <dbReference type="ARBA" id="ARBA00012552"/>
    </source>
</evidence>
<evidence type="ECO:0000256" key="12">
    <source>
        <dbReference type="SAM" id="MobiDB-lite"/>
    </source>
</evidence>
<dbReference type="GO" id="GO:0003724">
    <property type="term" value="F:RNA helicase activity"/>
    <property type="evidence" value="ECO:0007669"/>
    <property type="project" value="UniProtKB-EC"/>
</dbReference>
<evidence type="ECO:0000259" key="13">
    <source>
        <dbReference type="PROSITE" id="PS51192"/>
    </source>
</evidence>
<feature type="region of interest" description="Disordered" evidence="12">
    <location>
        <begin position="384"/>
        <end position="590"/>
    </location>
</feature>
<dbReference type="Proteomes" id="UP000184444">
    <property type="component" value="Unassembled WGS sequence"/>
</dbReference>
<reference evidence="17" key="1">
    <citation type="submission" date="2016-11" db="EMBL/GenBank/DDBJ databases">
        <authorList>
            <person name="Varghese N."/>
            <person name="Submissions S."/>
        </authorList>
    </citation>
    <scope>NUCLEOTIDE SEQUENCE [LARGE SCALE GENOMIC DNA]</scope>
    <source>
        <strain evidence="17">DSM 6637</strain>
    </source>
</reference>
<sequence>MTKFSDLKLDPKVLQAVTEAGYETPTPIQVGAIPPALEGRDVLGIAQTGTGKTAGFVLPMITLLGRGRARARMPRSLVLCPTRELAAQVAENFDIYAKHTRLTKALLIGGVSFKEQDLLIDRGVDVLIATPGRLLDHFERGKLLLTGVQIMVVDEADRMLDMGFIPDIERIFQLTPFTRQTLFFSATMAPEIERITNTFLHAPERIEVARQATTSETITQKLVELTPTRKDQSAKQKRELLRALIDAEGEGLKNAIIFCNRKTDVDIVAKSLKAHGYDAAPIHGDLDQRVRMTTLDGFRDGSLRFLVASDVAARGLDIPAVSHVFNFDLPSHAEDYVHRIGRTGRAGRQGTAISISTPADEKYLSAIENLVKQSLPRADVPEGFRLSDAAQRPPRPASERGVTRGAPARSRSRRGGLREPAKDSAEVVEASAAAPVAQPEEAPRAAAPERSERSAEPRRGGHGNGQSGGEGRHGGEHRRDDRRDDRRDERRDDRRDRHRDHDRGPAVAGMGDHVPDFMRTSFTEALAITDARMASRSQSEPQPAEEDAAPAETPAAASSGSGRSRSRSRSRSKDRSTEAVTEAADAAVGDQAVEVVEAVEAAAETVAPATEAVAEAASDQPAGSVAPATETAAVEAVSEDAAAADAAVPAVLPEAAAPEVAAEVQDTGSETPAEVPAAEAEVAEKPKRTRRTTAAKPAARTAAKAPAKSTRSAKSAAKAPAEAAEAPAADVATETTEAPAKPAAKPRTRKAPAKPAKAATSKAGDAGTGTDAAAPAAADAADTKPADGQKDAGPAQG</sequence>
<dbReference type="CDD" id="cd00268">
    <property type="entry name" value="DEADc"/>
    <property type="match status" value="1"/>
</dbReference>
<evidence type="ECO:0000256" key="10">
    <source>
        <dbReference type="PROSITE-ProRule" id="PRU00552"/>
    </source>
</evidence>
<feature type="compositionally biased region" description="Low complexity" evidence="12">
    <location>
        <begin position="578"/>
        <end position="590"/>
    </location>
</feature>
<proteinExistence type="inferred from homology"/>
<dbReference type="GO" id="GO:0016787">
    <property type="term" value="F:hydrolase activity"/>
    <property type="evidence" value="ECO:0007669"/>
    <property type="project" value="UniProtKB-KW"/>
</dbReference>
<dbReference type="EC" id="3.6.4.13" evidence="1"/>
<keyword evidence="4 11" id="KW-0378">Hydrolase</keyword>
<dbReference type="FunFam" id="3.40.50.300:FF:000108">
    <property type="entry name" value="ATP-dependent RNA helicase RhlE"/>
    <property type="match status" value="1"/>
</dbReference>
<evidence type="ECO:0000259" key="15">
    <source>
        <dbReference type="PROSITE" id="PS51195"/>
    </source>
</evidence>
<dbReference type="AlphaFoldDB" id="A0A1M7EW22"/>
<dbReference type="CDD" id="cd18787">
    <property type="entry name" value="SF2_C_DEAD"/>
    <property type="match status" value="1"/>
</dbReference>
<feature type="compositionally biased region" description="Low complexity" evidence="12">
    <location>
        <begin position="608"/>
        <end position="617"/>
    </location>
</feature>
<dbReference type="InterPro" id="IPR001650">
    <property type="entry name" value="Helicase_C-like"/>
</dbReference>
<evidence type="ECO:0000256" key="5">
    <source>
        <dbReference type="ARBA" id="ARBA00022806"/>
    </source>
</evidence>
<dbReference type="PROSITE" id="PS51194">
    <property type="entry name" value="HELICASE_CTER"/>
    <property type="match status" value="1"/>
</dbReference>
<evidence type="ECO:0000256" key="2">
    <source>
        <dbReference type="ARBA" id="ARBA00022490"/>
    </source>
</evidence>
<dbReference type="PANTHER" id="PTHR47959:SF13">
    <property type="entry name" value="ATP-DEPENDENT RNA HELICASE RHLE"/>
    <property type="match status" value="1"/>
</dbReference>
<keyword evidence="5 11" id="KW-0347">Helicase</keyword>
<feature type="domain" description="DEAD-box RNA helicase Q" evidence="15">
    <location>
        <begin position="2"/>
        <end position="30"/>
    </location>
</feature>
<feature type="compositionally biased region" description="Basic and acidic residues" evidence="12">
    <location>
        <begin position="781"/>
        <end position="790"/>
    </location>
</feature>
<feature type="compositionally biased region" description="Low complexity" evidence="12">
    <location>
        <begin position="550"/>
        <end position="563"/>
    </location>
</feature>
<dbReference type="OrthoDB" id="9805696at2"/>
<feature type="compositionally biased region" description="Low complexity" evidence="12">
    <location>
        <begin position="659"/>
        <end position="680"/>
    </location>
</feature>
<gene>
    <name evidence="16" type="ORF">SAMN05444389_102351</name>
</gene>
<feature type="compositionally biased region" description="Low complexity" evidence="12">
    <location>
        <begin position="753"/>
        <end position="780"/>
    </location>
</feature>
<evidence type="ECO:0000256" key="3">
    <source>
        <dbReference type="ARBA" id="ARBA00022741"/>
    </source>
</evidence>
<dbReference type="STRING" id="53463.SAMN05444389_102351"/>
<feature type="region of interest" description="Disordered" evidence="12">
    <location>
        <begin position="659"/>
        <end position="797"/>
    </location>
</feature>
<feature type="region of interest" description="Disordered" evidence="12">
    <location>
        <begin position="608"/>
        <end position="627"/>
    </location>
</feature>
<feature type="domain" description="Helicase C-terminal" evidence="14">
    <location>
        <begin position="239"/>
        <end position="388"/>
    </location>
</feature>
<dbReference type="InterPro" id="IPR014014">
    <property type="entry name" value="RNA_helicase_DEAD_Q_motif"/>
</dbReference>
<keyword evidence="2" id="KW-0963">Cytoplasm</keyword>
<dbReference type="InterPro" id="IPR044742">
    <property type="entry name" value="DEAD/DEAH_RhlB"/>
</dbReference>
<evidence type="ECO:0000256" key="6">
    <source>
        <dbReference type="ARBA" id="ARBA00022840"/>
    </source>
</evidence>
<keyword evidence="17" id="KW-1185">Reference proteome</keyword>
<dbReference type="Pfam" id="PF00270">
    <property type="entry name" value="DEAD"/>
    <property type="match status" value="1"/>
</dbReference>
<dbReference type="GO" id="GO:0005829">
    <property type="term" value="C:cytosol"/>
    <property type="evidence" value="ECO:0007669"/>
    <property type="project" value="TreeGrafter"/>
</dbReference>
<feature type="compositionally biased region" description="Low complexity" evidence="12">
    <location>
        <begin position="427"/>
        <end position="440"/>
    </location>
</feature>
<feature type="compositionally biased region" description="Low complexity" evidence="12">
    <location>
        <begin position="694"/>
        <end position="743"/>
    </location>
</feature>
<comment type="similarity">
    <text evidence="7 11">Belongs to the DEAD box helicase family.</text>
</comment>
<organism evidence="16 17">
    <name type="scientific">Paracoccus solventivorans</name>
    <dbReference type="NCBI Taxonomy" id="53463"/>
    <lineage>
        <taxon>Bacteria</taxon>
        <taxon>Pseudomonadati</taxon>
        <taxon>Pseudomonadota</taxon>
        <taxon>Alphaproteobacteria</taxon>
        <taxon>Rhodobacterales</taxon>
        <taxon>Paracoccaceae</taxon>
        <taxon>Paracoccus</taxon>
    </lineage>
</organism>
<dbReference type="GO" id="GO:0005524">
    <property type="term" value="F:ATP binding"/>
    <property type="evidence" value="ECO:0007669"/>
    <property type="project" value="UniProtKB-KW"/>
</dbReference>
<accession>A0A1M7EW22</accession>
<evidence type="ECO:0000256" key="7">
    <source>
        <dbReference type="ARBA" id="ARBA00038437"/>
    </source>
</evidence>
<evidence type="ECO:0000259" key="14">
    <source>
        <dbReference type="PROSITE" id="PS51194"/>
    </source>
</evidence>
<dbReference type="InterPro" id="IPR014001">
    <property type="entry name" value="Helicase_ATP-bd"/>
</dbReference>
<evidence type="ECO:0000256" key="11">
    <source>
        <dbReference type="RuleBase" id="RU000492"/>
    </source>
</evidence>
<dbReference type="InterPro" id="IPR050079">
    <property type="entry name" value="DEAD_box_RNA_helicase"/>
</dbReference>
<evidence type="ECO:0000313" key="16">
    <source>
        <dbReference type="EMBL" id="SHL95798.1"/>
    </source>
</evidence>
<keyword evidence="6 11" id="KW-0067">ATP-binding</keyword>
<feature type="short sequence motif" description="Q motif" evidence="10">
    <location>
        <begin position="2"/>
        <end position="30"/>
    </location>
</feature>
<feature type="compositionally biased region" description="Basic and acidic residues" evidence="12">
    <location>
        <begin position="470"/>
        <end position="504"/>
    </location>
</feature>
<evidence type="ECO:0000256" key="9">
    <source>
        <dbReference type="ARBA" id="ARBA00074363"/>
    </source>
</evidence>
<dbReference type="GO" id="GO:0003676">
    <property type="term" value="F:nucleic acid binding"/>
    <property type="evidence" value="ECO:0007669"/>
    <property type="project" value="InterPro"/>
</dbReference>